<dbReference type="AlphaFoldDB" id="X1LUZ6"/>
<accession>X1LUZ6</accession>
<dbReference type="InterPro" id="IPR001387">
    <property type="entry name" value="Cro/C1-type_HTH"/>
</dbReference>
<dbReference type="Gene3D" id="1.10.10.60">
    <property type="entry name" value="Homeodomain-like"/>
    <property type="match status" value="1"/>
</dbReference>
<dbReference type="Pfam" id="PF13412">
    <property type="entry name" value="HTH_24"/>
    <property type="match status" value="1"/>
</dbReference>
<dbReference type="SUPFAM" id="SSF64496">
    <property type="entry name" value="DNA-binding domain of intron-encoded endonucleases"/>
    <property type="match status" value="1"/>
</dbReference>
<dbReference type="EMBL" id="BARV01018750">
    <property type="protein sequence ID" value="GAI23202.1"/>
    <property type="molecule type" value="Genomic_DNA"/>
</dbReference>
<name>X1LUZ6_9ZZZZ</name>
<dbReference type="InterPro" id="IPR003611">
    <property type="entry name" value="NUMOD3"/>
</dbReference>
<dbReference type="Pfam" id="PF07460">
    <property type="entry name" value="NUMOD3"/>
    <property type="match status" value="1"/>
</dbReference>
<dbReference type="GO" id="GO:0003677">
    <property type="term" value="F:DNA binding"/>
    <property type="evidence" value="ECO:0007669"/>
    <property type="project" value="InterPro"/>
</dbReference>
<dbReference type="InterPro" id="IPR010982">
    <property type="entry name" value="Lambda_DNA-bd_dom_sf"/>
</dbReference>
<organism evidence="2">
    <name type="scientific">marine sediment metagenome</name>
    <dbReference type="NCBI Taxonomy" id="412755"/>
    <lineage>
        <taxon>unclassified sequences</taxon>
        <taxon>metagenomes</taxon>
        <taxon>ecological metagenomes</taxon>
    </lineage>
</organism>
<proteinExistence type="predicted"/>
<dbReference type="CDD" id="cd00093">
    <property type="entry name" value="HTH_XRE"/>
    <property type="match status" value="1"/>
</dbReference>
<feature type="non-terminal residue" evidence="2">
    <location>
        <position position="180"/>
    </location>
</feature>
<comment type="caution">
    <text evidence="2">The sequence shown here is derived from an EMBL/GenBank/DDBJ whole genome shotgun (WGS) entry which is preliminary data.</text>
</comment>
<protein>
    <recommendedName>
        <fullName evidence="1">HTH cro/C1-type domain-containing protein</fullName>
    </recommendedName>
</protein>
<feature type="domain" description="HTH cro/C1-type" evidence="1">
    <location>
        <begin position="72"/>
        <end position="93"/>
    </location>
</feature>
<dbReference type="PROSITE" id="PS50943">
    <property type="entry name" value="HTH_CROC1"/>
    <property type="match status" value="1"/>
</dbReference>
<dbReference type="SUPFAM" id="SSF47413">
    <property type="entry name" value="lambda repressor-like DNA-binding domains"/>
    <property type="match status" value="1"/>
</dbReference>
<evidence type="ECO:0000259" key="1">
    <source>
        <dbReference type="PROSITE" id="PS50943"/>
    </source>
</evidence>
<gene>
    <name evidence="2" type="ORF">S06H3_31641</name>
</gene>
<sequence>MPAKLIPRSSEELINLYWVKRKNSRQIAKMFGVAKSTVLSWMKDYEIPVRPPYRERKKNFSKEDLGTLYWNQKLTQAQIAEKIGVSQSLIYQYMKKWNISARTLSEIASGEKNPFFGKKHTAETKQKIRSSKYHRNLSGRNNPFYGNLPVQYAESLLYTNSITPSAIADTPAPPSLRKNA</sequence>
<reference evidence="2" key="1">
    <citation type="journal article" date="2014" name="Front. Microbiol.">
        <title>High frequency of phylogenetically diverse reductive dehalogenase-homologous genes in deep subseafloor sedimentary metagenomes.</title>
        <authorList>
            <person name="Kawai M."/>
            <person name="Futagami T."/>
            <person name="Toyoda A."/>
            <person name="Takaki Y."/>
            <person name="Nishi S."/>
            <person name="Hori S."/>
            <person name="Arai W."/>
            <person name="Tsubouchi T."/>
            <person name="Morono Y."/>
            <person name="Uchiyama I."/>
            <person name="Ito T."/>
            <person name="Fujiyama A."/>
            <person name="Inagaki F."/>
            <person name="Takami H."/>
        </authorList>
    </citation>
    <scope>NUCLEOTIDE SEQUENCE</scope>
    <source>
        <strain evidence="2">Expedition CK06-06</strain>
    </source>
</reference>
<evidence type="ECO:0000313" key="2">
    <source>
        <dbReference type="EMBL" id="GAI23202.1"/>
    </source>
</evidence>